<evidence type="ECO:0000313" key="2">
    <source>
        <dbReference type="Proteomes" id="UP001377168"/>
    </source>
</evidence>
<gene>
    <name evidence="1" type="ORF">WKI67_24150</name>
</gene>
<comment type="caution">
    <text evidence="1">The sequence shown here is derived from an EMBL/GenBank/DDBJ whole genome shotgun (WGS) entry which is preliminary data.</text>
</comment>
<accession>A0ACC6PY94</accession>
<dbReference type="EMBL" id="JBBKAJ010000022">
    <property type="protein sequence ID" value="MEJ8636458.1"/>
    <property type="molecule type" value="Genomic_DNA"/>
</dbReference>
<sequence length="209" mass="21149">MGARALPAALLLGVVTGCAEQEPKAPAAGAKSTATGKSTAGAPAGTVAKGGSIGGTGSACVLPVAFDLASGWSPEAVRIDAEFGALKHGPVTLVCEIDAKPAGNIGYLRVWTGGAGSTDPRAALEAFVAEESKSKKDVAYTKTTVGGFAAAEVTYLNTDEFLDAPKKERALAFAAPRGLVVLHLGGMDSEEHEQMLPAYELAKKSVHGV</sequence>
<evidence type="ECO:0000313" key="1">
    <source>
        <dbReference type="EMBL" id="MEJ8636458.1"/>
    </source>
</evidence>
<reference evidence="1" key="1">
    <citation type="submission" date="2024-03" db="EMBL/GenBank/DDBJ databases">
        <title>Novel Streptomyces species of biotechnological and ecological value are a feature of Machair soil.</title>
        <authorList>
            <person name="Prole J.R."/>
            <person name="Goodfellow M."/>
            <person name="Allenby N."/>
            <person name="Ward A.C."/>
        </authorList>
    </citation>
    <scope>NUCLEOTIDE SEQUENCE</scope>
    <source>
        <strain evidence="1">MS2.AVA.5</strain>
    </source>
</reference>
<organism evidence="1 2">
    <name type="scientific">Streptomyces achmelvichensis</name>
    <dbReference type="NCBI Taxonomy" id="3134111"/>
    <lineage>
        <taxon>Bacteria</taxon>
        <taxon>Bacillati</taxon>
        <taxon>Actinomycetota</taxon>
        <taxon>Actinomycetes</taxon>
        <taxon>Kitasatosporales</taxon>
        <taxon>Streptomycetaceae</taxon>
        <taxon>Streptomyces</taxon>
    </lineage>
</organism>
<keyword evidence="2" id="KW-1185">Reference proteome</keyword>
<name>A0ACC6PY94_9ACTN</name>
<proteinExistence type="predicted"/>
<protein>
    <submittedName>
        <fullName evidence="1">Lipoprotein</fullName>
    </submittedName>
</protein>
<dbReference type="Proteomes" id="UP001377168">
    <property type="component" value="Unassembled WGS sequence"/>
</dbReference>
<keyword evidence="1" id="KW-0449">Lipoprotein</keyword>